<gene>
    <name evidence="2" type="ORF">TEOVI_000588200</name>
</gene>
<dbReference type="Proteomes" id="UP000195570">
    <property type="component" value="Unassembled WGS sequence"/>
</dbReference>
<evidence type="ECO:0000313" key="3">
    <source>
        <dbReference type="Proteomes" id="UP000195570"/>
    </source>
</evidence>
<protein>
    <submittedName>
        <fullName evidence="2">Uncharacterized protein</fullName>
    </submittedName>
</protein>
<dbReference type="VEuPathDB" id="TriTrypDB:TEOVI_000588200"/>
<accession>A0A1G4HYR5</accession>
<dbReference type="InterPro" id="IPR036102">
    <property type="entry name" value="OsmC/Ohrsf"/>
</dbReference>
<dbReference type="SUPFAM" id="SSF82784">
    <property type="entry name" value="OsmC-like"/>
    <property type="match status" value="1"/>
</dbReference>
<dbReference type="RefSeq" id="XP_067076210.1">
    <property type="nucleotide sequence ID" value="XM_067220109.1"/>
</dbReference>
<reference evidence="2" key="1">
    <citation type="submission" date="2016-09" db="EMBL/GenBank/DDBJ databases">
        <authorList>
            <person name="Hebert L."/>
            <person name="Moumen B."/>
        </authorList>
    </citation>
    <scope>NUCLEOTIDE SEQUENCE [LARGE SCALE GENOMIC DNA]</scope>
    <source>
        <strain evidence="2">OVI</strain>
    </source>
</reference>
<proteinExistence type="predicted"/>
<evidence type="ECO:0000256" key="1">
    <source>
        <dbReference type="SAM" id="MobiDB-lite"/>
    </source>
</evidence>
<comment type="caution">
    <text evidence="2">The sequence shown here is derived from an EMBL/GenBank/DDBJ whole genome shotgun (WGS) entry which is preliminary data.</text>
</comment>
<name>A0A1G4HYR5_TRYEQ</name>
<sequence>MRCTHVRFFGSSGVGPFGSWFVRIFGSDVVRKGSMSLGKLSLSNGGTNLRKFGFDTSGDAPDRSFKRDSGAGPFERSGGGGGPFGGSLGGLFDRALEWCSESHARDIARREGIDVRDIRFEKTPEGGVKVMVDAPNATIKQIEQLGEKVMDECPVARFRKTQVTSPQQKVEWIRIPDRYDR</sequence>
<organism evidence="2 3">
    <name type="scientific">Trypanosoma equiperdum</name>
    <dbReference type="NCBI Taxonomy" id="5694"/>
    <lineage>
        <taxon>Eukaryota</taxon>
        <taxon>Discoba</taxon>
        <taxon>Euglenozoa</taxon>
        <taxon>Kinetoplastea</taxon>
        <taxon>Metakinetoplastina</taxon>
        <taxon>Trypanosomatida</taxon>
        <taxon>Trypanosomatidae</taxon>
        <taxon>Trypanosoma</taxon>
    </lineage>
</organism>
<keyword evidence="3" id="KW-1185">Reference proteome</keyword>
<evidence type="ECO:0000313" key="2">
    <source>
        <dbReference type="EMBL" id="SCU64446.1"/>
    </source>
</evidence>
<dbReference type="GeneID" id="92379821"/>
<feature type="region of interest" description="Disordered" evidence="1">
    <location>
        <begin position="60"/>
        <end position="83"/>
    </location>
</feature>
<dbReference type="AlphaFoldDB" id="A0A1G4HYR5"/>
<dbReference type="EMBL" id="CZPT02000063">
    <property type="protein sequence ID" value="SCU64446.1"/>
    <property type="molecule type" value="Genomic_DNA"/>
</dbReference>
<feature type="compositionally biased region" description="Basic and acidic residues" evidence="1">
    <location>
        <begin position="60"/>
        <end position="69"/>
    </location>
</feature>